<feature type="compositionally biased region" description="Polar residues" evidence="1">
    <location>
        <begin position="35"/>
        <end position="44"/>
    </location>
</feature>
<protein>
    <submittedName>
        <fullName evidence="2">Jg16832 protein</fullName>
    </submittedName>
</protein>
<dbReference type="EMBL" id="CAKXAJ010026274">
    <property type="protein sequence ID" value="CAH2265176.1"/>
    <property type="molecule type" value="Genomic_DNA"/>
</dbReference>
<gene>
    <name evidence="2" type="primary">jg16832</name>
    <name evidence="2" type="ORF">PAEG_LOCUS24832</name>
</gene>
<accession>A0A8S4SBZ5</accession>
<name>A0A8S4SBZ5_9NEOP</name>
<keyword evidence="3" id="KW-1185">Reference proteome</keyword>
<proteinExistence type="predicted"/>
<evidence type="ECO:0000313" key="3">
    <source>
        <dbReference type="Proteomes" id="UP000838756"/>
    </source>
</evidence>
<reference evidence="2" key="1">
    <citation type="submission" date="2022-03" db="EMBL/GenBank/DDBJ databases">
        <authorList>
            <person name="Lindestad O."/>
        </authorList>
    </citation>
    <scope>NUCLEOTIDE SEQUENCE</scope>
</reference>
<comment type="caution">
    <text evidence="2">The sequence shown here is derived from an EMBL/GenBank/DDBJ whole genome shotgun (WGS) entry which is preliminary data.</text>
</comment>
<dbReference type="Proteomes" id="UP000838756">
    <property type="component" value="Unassembled WGS sequence"/>
</dbReference>
<feature type="region of interest" description="Disordered" evidence="1">
    <location>
        <begin position="22"/>
        <end position="53"/>
    </location>
</feature>
<dbReference type="AlphaFoldDB" id="A0A8S4SBZ5"/>
<sequence length="69" mass="7584">MGGTHSSENRWLLGSQVVGMATGKRSVGRPPTRWTVKSTESLETSCPGPWIMERPTKDQCPAVEVRRTA</sequence>
<evidence type="ECO:0000313" key="2">
    <source>
        <dbReference type="EMBL" id="CAH2265176.1"/>
    </source>
</evidence>
<evidence type="ECO:0000256" key="1">
    <source>
        <dbReference type="SAM" id="MobiDB-lite"/>
    </source>
</evidence>
<organism evidence="2 3">
    <name type="scientific">Pararge aegeria aegeria</name>
    <dbReference type="NCBI Taxonomy" id="348720"/>
    <lineage>
        <taxon>Eukaryota</taxon>
        <taxon>Metazoa</taxon>
        <taxon>Ecdysozoa</taxon>
        <taxon>Arthropoda</taxon>
        <taxon>Hexapoda</taxon>
        <taxon>Insecta</taxon>
        <taxon>Pterygota</taxon>
        <taxon>Neoptera</taxon>
        <taxon>Endopterygota</taxon>
        <taxon>Lepidoptera</taxon>
        <taxon>Glossata</taxon>
        <taxon>Ditrysia</taxon>
        <taxon>Papilionoidea</taxon>
        <taxon>Nymphalidae</taxon>
        <taxon>Satyrinae</taxon>
        <taxon>Satyrini</taxon>
        <taxon>Parargina</taxon>
        <taxon>Pararge</taxon>
    </lineage>
</organism>